<dbReference type="PROSITE" id="PS51470">
    <property type="entry name" value="FG_GAP"/>
    <property type="match status" value="3"/>
</dbReference>
<dbReference type="Pfam" id="PF01839">
    <property type="entry name" value="FG-GAP"/>
    <property type="match status" value="2"/>
</dbReference>
<feature type="domain" description="Integrin alpha first immunoglubulin-like" evidence="14">
    <location>
        <begin position="503"/>
        <end position="671"/>
    </location>
</feature>
<keyword evidence="3 13" id="KW-0812">Transmembrane</keyword>
<evidence type="ECO:0000256" key="8">
    <source>
        <dbReference type="ARBA" id="ARBA00023037"/>
    </source>
</evidence>
<evidence type="ECO:0000256" key="13">
    <source>
        <dbReference type="RuleBase" id="RU003762"/>
    </source>
</evidence>
<evidence type="ECO:0000259" key="15">
    <source>
        <dbReference type="Pfam" id="PF20805"/>
    </source>
</evidence>
<dbReference type="SMART" id="SM00191">
    <property type="entry name" value="Int_alpha"/>
    <property type="match status" value="5"/>
</dbReference>
<feature type="domain" description="Integrin alpha third immunoglobulin-like" evidence="16">
    <location>
        <begin position="791"/>
        <end position="985"/>
    </location>
</feature>
<dbReference type="InterPro" id="IPR018184">
    <property type="entry name" value="Integrin_alpha_C_CS"/>
</dbReference>
<dbReference type="InterPro" id="IPR048286">
    <property type="entry name" value="Integrin_alpha_Ig-like_3"/>
</dbReference>
<dbReference type="GO" id="GO:0033627">
    <property type="term" value="P:cell adhesion mediated by integrin"/>
    <property type="evidence" value="ECO:0007669"/>
    <property type="project" value="TreeGrafter"/>
</dbReference>
<dbReference type="Gene3D" id="2.60.40.1460">
    <property type="entry name" value="Integrin domains. Chain A, domain 2"/>
    <property type="match status" value="1"/>
</dbReference>
<gene>
    <name evidence="17" type="ORF">LSAA_2094</name>
</gene>
<dbReference type="GO" id="GO:0008305">
    <property type="term" value="C:integrin complex"/>
    <property type="evidence" value="ECO:0007669"/>
    <property type="project" value="InterPro"/>
</dbReference>
<accession>A0A7R8GZE3</accession>
<feature type="domain" description="Integrin alpha second immunoglobulin-like" evidence="15">
    <location>
        <begin position="673"/>
        <end position="750"/>
    </location>
</feature>
<keyword evidence="12" id="KW-0325">Glycoprotein</keyword>
<dbReference type="PRINTS" id="PR01185">
    <property type="entry name" value="INTEGRINA"/>
</dbReference>
<dbReference type="GO" id="GO:0005178">
    <property type="term" value="F:integrin binding"/>
    <property type="evidence" value="ECO:0007669"/>
    <property type="project" value="TreeGrafter"/>
</dbReference>
<keyword evidence="18" id="KW-1185">Reference proteome</keyword>
<comment type="subcellular location">
    <subcellularLocation>
        <location evidence="1 13">Membrane</location>
        <topology evidence="1 13">Single-pass type I membrane protein</topology>
    </subcellularLocation>
</comment>
<reference evidence="17" key="1">
    <citation type="submission" date="2021-02" db="EMBL/GenBank/DDBJ databases">
        <authorList>
            <person name="Bekaert M."/>
        </authorList>
    </citation>
    <scope>NUCLEOTIDE SEQUENCE</scope>
    <source>
        <strain evidence="17">IoA-00</strain>
    </source>
</reference>
<evidence type="ECO:0000256" key="1">
    <source>
        <dbReference type="ARBA" id="ARBA00004479"/>
    </source>
</evidence>
<dbReference type="InterPro" id="IPR013519">
    <property type="entry name" value="Int_alpha_beta-p"/>
</dbReference>
<dbReference type="InterPro" id="IPR032695">
    <property type="entry name" value="Integrin_dom_sf"/>
</dbReference>
<dbReference type="Gene3D" id="1.20.5.930">
    <property type="entry name" value="Bicelle-embedded integrin alpha(iib) transmembrane segment"/>
    <property type="match status" value="1"/>
</dbReference>
<dbReference type="InterPro" id="IPR013649">
    <property type="entry name" value="Integrin_alpha_Ig-like_1"/>
</dbReference>
<proteinExistence type="inferred from homology"/>
<dbReference type="PANTHER" id="PTHR23220">
    <property type="entry name" value="INTEGRIN ALPHA"/>
    <property type="match status" value="1"/>
</dbReference>
<evidence type="ECO:0000256" key="4">
    <source>
        <dbReference type="ARBA" id="ARBA00022729"/>
    </source>
</evidence>
<evidence type="ECO:0000256" key="6">
    <source>
        <dbReference type="ARBA" id="ARBA00022889"/>
    </source>
</evidence>
<dbReference type="Pfam" id="PF20806">
    <property type="entry name" value="Integrin_A_Ig_3"/>
    <property type="match status" value="1"/>
</dbReference>
<dbReference type="EMBL" id="HG994580">
    <property type="protein sequence ID" value="CAF2764499.1"/>
    <property type="molecule type" value="Genomic_DNA"/>
</dbReference>
<dbReference type="PROSITE" id="PS00242">
    <property type="entry name" value="INTEGRIN_ALPHA"/>
    <property type="match status" value="1"/>
</dbReference>
<dbReference type="FunFam" id="1.20.5.930:FF:000001">
    <property type="entry name" value="Integrin subunit alpha V"/>
    <property type="match status" value="1"/>
</dbReference>
<dbReference type="Pfam" id="PF20805">
    <property type="entry name" value="Integrin_A_Ig_2"/>
    <property type="match status" value="1"/>
</dbReference>
<dbReference type="GO" id="GO:0009897">
    <property type="term" value="C:external side of plasma membrane"/>
    <property type="evidence" value="ECO:0007669"/>
    <property type="project" value="TreeGrafter"/>
</dbReference>
<dbReference type="GO" id="GO:0007229">
    <property type="term" value="P:integrin-mediated signaling pathway"/>
    <property type="evidence" value="ECO:0007669"/>
    <property type="project" value="UniProtKB-KW"/>
</dbReference>
<dbReference type="InterPro" id="IPR048285">
    <property type="entry name" value="Integrin_alpha_Ig-like_2"/>
</dbReference>
<evidence type="ECO:0000256" key="12">
    <source>
        <dbReference type="ARBA" id="ARBA00023180"/>
    </source>
</evidence>
<keyword evidence="10" id="KW-1015">Disulfide bond</keyword>
<evidence type="ECO:0000256" key="3">
    <source>
        <dbReference type="ARBA" id="ARBA00022692"/>
    </source>
</evidence>
<keyword evidence="7 13" id="KW-1133">Transmembrane helix</keyword>
<organism evidence="17 18">
    <name type="scientific">Lepeophtheirus salmonis</name>
    <name type="common">Salmon louse</name>
    <name type="synonym">Caligus salmonis</name>
    <dbReference type="NCBI Taxonomy" id="72036"/>
    <lineage>
        <taxon>Eukaryota</taxon>
        <taxon>Metazoa</taxon>
        <taxon>Ecdysozoa</taxon>
        <taxon>Arthropoda</taxon>
        <taxon>Crustacea</taxon>
        <taxon>Multicrustacea</taxon>
        <taxon>Hexanauplia</taxon>
        <taxon>Copepoda</taxon>
        <taxon>Siphonostomatoida</taxon>
        <taxon>Caligidae</taxon>
        <taxon>Lepeophtheirus</taxon>
    </lineage>
</organism>
<evidence type="ECO:0000256" key="9">
    <source>
        <dbReference type="ARBA" id="ARBA00023136"/>
    </source>
</evidence>
<evidence type="ECO:0000256" key="7">
    <source>
        <dbReference type="ARBA" id="ARBA00022989"/>
    </source>
</evidence>
<sequence length="1082" mass="119664">MHAFFTFYPLILLFFVSPYPGFNLDPRIPIIKTAGRSDIGDRYFGFSVAQHRTSSGEPLILVGSPQDDNLQPGTSRSGALWKCGLSMRHTDCIQVPTDGKRYSNASNRNTYGLYDGEIETLQEPINSEIKDGQWLGGIVESQGEGGNVIVCAHRYTVRDINSRTKRVIDSKRGMVGMCYILDPELTFPQNKMIGSKNVVIVREGIRGPRLEVKGNFDDHSTWGVCQLGTSAGFVGDSGSISEESLALFGAPGCFAWRGNLFASEVGSQRRYEVAVSHKNSRDYDKHGHLGLSVASGKFDGDILYFVSGAPQAGKTGSVFFFLKSNLPNFEMDSELTLHGEVFGEGFGHALVTLDINGDTNADLLVGAPFFEEGSIYIYPSRYTRSKRRKRAGDLNRDGFDDFAVGAPYESDVGGAVYIFFGGSLGLRSRAGFDSSNKISSIVLKATEVASQIITGKDFSSLIPSRRLETFGGSLSGGMDMDRNGYPDLLIGAYSSNYVFLLRSRPIIDIETSVDGKSLEGVDPGASGCEEHPDSEESCFSFKTCFKVLHEDKTLFEEDGRLNLNFVIEVEPEKPIPRISLRLANRDSYENRSRTIADTIIIEGDENHCTKIIGYVGGLHADIQTPVPFSMSYSIIQDEPLYDPNGPLPFINNYPILNQDQAKKTFQATFDKDCGEDDICKSAIVISPFLRDKSGLELNKAPTKNGYYTIELGSLKSNVLILDVHLNNTGEAAYESTFHVLFPHEAVSYVDSIEDKIIQFYLNTNTSSIQIVDPSTFVNLVIVTRAEVKIVGGGSPSVVYYGGKRPVDIKGESALLSTTQIGPQVSHKYQVMNGGPSTVSVVTVQVDWPIQVENGKPQGKWLMYLTEEPVLKNGKGYCVLPAGVFSNPLNYSYYDGGSTKKSRRLKRELERIVTPSFHDPLKGIRIFTFDCNRGTAKCINITCQIYDLGNQESVTILIKSRLWNATLEEDYNLDFDPSEEVKVEVFSKAMVMLDGDVSQNIADDYFAIRTVAHRISFVTVENNLPWWIILIAVLAGLLLLVIISLALWKMGFFKRKRISEEDDDDSGFLISAHFEKKLSLNIN</sequence>
<dbReference type="GO" id="GO:0007157">
    <property type="term" value="P:heterophilic cell-cell adhesion via plasma membrane cell adhesion molecules"/>
    <property type="evidence" value="ECO:0007669"/>
    <property type="project" value="UniProtKB-ARBA"/>
</dbReference>
<keyword evidence="5" id="KW-0677">Repeat</keyword>
<evidence type="ECO:0000313" key="18">
    <source>
        <dbReference type="Proteomes" id="UP000675881"/>
    </source>
</evidence>
<dbReference type="OrthoDB" id="5317514at2759"/>
<comment type="similarity">
    <text evidence="2 13">Belongs to the integrin alpha chain family.</text>
</comment>
<dbReference type="InterPro" id="IPR013517">
    <property type="entry name" value="FG-GAP"/>
</dbReference>
<evidence type="ECO:0000256" key="2">
    <source>
        <dbReference type="ARBA" id="ARBA00008054"/>
    </source>
</evidence>
<keyword evidence="6 13" id="KW-0130">Cell adhesion</keyword>
<keyword evidence="9 13" id="KW-0472">Membrane</keyword>
<keyword evidence="8 13" id="KW-0401">Integrin</keyword>
<dbReference type="InterPro" id="IPR028994">
    <property type="entry name" value="Integrin_alpha_N"/>
</dbReference>
<evidence type="ECO:0000256" key="11">
    <source>
        <dbReference type="ARBA" id="ARBA00023170"/>
    </source>
</evidence>
<dbReference type="GO" id="GO:0007160">
    <property type="term" value="P:cell-matrix adhesion"/>
    <property type="evidence" value="ECO:0007669"/>
    <property type="project" value="TreeGrafter"/>
</dbReference>
<dbReference type="InterPro" id="IPR000413">
    <property type="entry name" value="Integrin_alpha"/>
</dbReference>
<dbReference type="Pfam" id="PF08441">
    <property type="entry name" value="Integrin_A_Ig_1"/>
    <property type="match status" value="1"/>
</dbReference>
<feature type="signal peptide" evidence="13">
    <location>
        <begin position="1"/>
        <end position="21"/>
    </location>
</feature>
<dbReference type="GO" id="GO:0048513">
    <property type="term" value="P:animal organ development"/>
    <property type="evidence" value="ECO:0007669"/>
    <property type="project" value="UniProtKB-ARBA"/>
</dbReference>
<dbReference type="SUPFAM" id="SSF69318">
    <property type="entry name" value="Integrin alpha N-terminal domain"/>
    <property type="match status" value="1"/>
</dbReference>
<dbReference type="Gene3D" id="2.130.10.130">
    <property type="entry name" value="Integrin alpha, N-terminal"/>
    <property type="match status" value="1"/>
</dbReference>
<evidence type="ECO:0000313" key="17">
    <source>
        <dbReference type="EMBL" id="CAF2764499.1"/>
    </source>
</evidence>
<dbReference type="SUPFAM" id="SSF69179">
    <property type="entry name" value="Integrin domains"/>
    <property type="match status" value="3"/>
</dbReference>
<keyword evidence="4 13" id="KW-0732">Signal</keyword>
<feature type="chain" id="PRO_5033204386" evidence="13">
    <location>
        <begin position="22"/>
        <end position="1082"/>
    </location>
</feature>
<protein>
    <submittedName>
        <fullName evidence="17">ITGA7</fullName>
    </submittedName>
</protein>
<evidence type="ECO:0000259" key="14">
    <source>
        <dbReference type="Pfam" id="PF08441"/>
    </source>
</evidence>
<evidence type="ECO:0000256" key="10">
    <source>
        <dbReference type="ARBA" id="ARBA00023157"/>
    </source>
</evidence>
<dbReference type="AlphaFoldDB" id="A0A7R8GZE3"/>
<name>A0A7R8GZE3_LEPSM</name>
<keyword evidence="11 13" id="KW-0675">Receptor</keyword>
<evidence type="ECO:0000256" key="5">
    <source>
        <dbReference type="ARBA" id="ARBA00022737"/>
    </source>
</evidence>
<feature type="transmembrane region" description="Helical" evidence="13">
    <location>
        <begin position="1023"/>
        <end position="1047"/>
    </location>
</feature>
<dbReference type="Proteomes" id="UP000675881">
    <property type="component" value="Chromosome 1"/>
</dbReference>
<dbReference type="PANTHER" id="PTHR23220:SF122">
    <property type="entry name" value="INTEGRIN ALPHA-PS1"/>
    <property type="match status" value="1"/>
</dbReference>
<dbReference type="Gene3D" id="2.60.40.1530">
    <property type="entry name" value="ntegrin, alpha v. Chain A, domain 4"/>
    <property type="match status" value="1"/>
</dbReference>
<evidence type="ECO:0000259" key="16">
    <source>
        <dbReference type="Pfam" id="PF20806"/>
    </source>
</evidence>